<dbReference type="EMBL" id="CP036501">
    <property type="protein sequence ID" value="UZP75190.1"/>
    <property type="molecule type" value="Genomic_DNA"/>
</dbReference>
<sequence length="133" mass="14483">MAKIKLGTKIGLFAAALAGLTTWYWFHLTGQVALPSDRTGFALVFMLCAVLGVLAFIKRTSWLGAVPPIFAIVVGLFFPGTMLISEQIVSPDVAIEVGDTIPRFTSVDDAGVEFDSRSLNGHLVLIKFFRAHW</sequence>
<protein>
    <recommendedName>
        <fullName evidence="4">Alkyl hydroperoxide reductase subunit C/ Thiol specific antioxidant domain-containing protein</fullName>
    </recommendedName>
</protein>
<keyword evidence="1" id="KW-1133">Transmembrane helix</keyword>
<evidence type="ECO:0008006" key="4">
    <source>
        <dbReference type="Google" id="ProtNLM"/>
    </source>
</evidence>
<evidence type="ECO:0000313" key="2">
    <source>
        <dbReference type="EMBL" id="UZP75190.1"/>
    </source>
</evidence>
<evidence type="ECO:0000256" key="1">
    <source>
        <dbReference type="SAM" id="Phobius"/>
    </source>
</evidence>
<reference evidence="2 3" key="1">
    <citation type="submission" date="2019-02" db="EMBL/GenBank/DDBJ databases">
        <title>Halieaceae_genomes.</title>
        <authorList>
            <person name="Li S.-H."/>
        </authorList>
    </citation>
    <scope>NUCLEOTIDE SEQUENCE [LARGE SCALE GENOMIC DNA]</scope>
    <source>
        <strain evidence="2 3">JH123</strain>
    </source>
</reference>
<feature type="transmembrane region" description="Helical" evidence="1">
    <location>
        <begin position="64"/>
        <end position="84"/>
    </location>
</feature>
<keyword evidence="1" id="KW-0812">Transmembrane</keyword>
<accession>A0ABY6Q8E4</accession>
<feature type="transmembrane region" description="Helical" evidence="1">
    <location>
        <begin position="38"/>
        <end position="57"/>
    </location>
</feature>
<name>A0ABY6Q8E4_9GAMM</name>
<dbReference type="RefSeq" id="WP_279241667.1">
    <property type="nucleotide sequence ID" value="NZ_CP036501.1"/>
</dbReference>
<feature type="transmembrane region" description="Helical" evidence="1">
    <location>
        <begin position="7"/>
        <end position="26"/>
    </location>
</feature>
<organism evidence="2 3">
    <name type="scientific">Candidatus Paraluminiphilus aquimaris</name>
    <dbReference type="NCBI Taxonomy" id="2518994"/>
    <lineage>
        <taxon>Bacteria</taxon>
        <taxon>Pseudomonadati</taxon>
        <taxon>Pseudomonadota</taxon>
        <taxon>Gammaproteobacteria</taxon>
        <taxon>Cellvibrionales</taxon>
        <taxon>Halieaceae</taxon>
        <taxon>Candidatus Paraluminiphilus</taxon>
    </lineage>
</organism>
<dbReference type="Proteomes" id="UP001317963">
    <property type="component" value="Chromosome"/>
</dbReference>
<keyword evidence="3" id="KW-1185">Reference proteome</keyword>
<evidence type="ECO:0000313" key="3">
    <source>
        <dbReference type="Proteomes" id="UP001317963"/>
    </source>
</evidence>
<proteinExistence type="predicted"/>
<gene>
    <name evidence="2" type="ORF">E0F26_10775</name>
</gene>
<keyword evidence="1" id="KW-0472">Membrane</keyword>